<keyword evidence="2" id="KW-0732">Signal</keyword>
<evidence type="ECO:0000313" key="4">
    <source>
        <dbReference type="EMBL" id="QKD84752.1"/>
    </source>
</evidence>
<keyword evidence="1" id="KW-0472">Membrane</keyword>
<gene>
    <name evidence="4" type="ORF">HPC62_03570</name>
</gene>
<dbReference type="InterPro" id="IPR007621">
    <property type="entry name" value="TPM_dom"/>
</dbReference>
<reference evidence="4 5" key="1">
    <citation type="submission" date="2020-05" db="EMBL/GenBank/DDBJ databases">
        <title>Complete genome sequence of of a novel Thermoleptolyngbya strain isolated from hot springs of Ganzi, Sichuan China.</title>
        <authorList>
            <person name="Tang J."/>
            <person name="Daroch M."/>
            <person name="Li L."/>
            <person name="Waleron K."/>
            <person name="Waleron M."/>
            <person name="Waleron M."/>
        </authorList>
    </citation>
    <scope>NUCLEOTIDE SEQUENCE [LARGE SCALE GENOMIC DNA]</scope>
    <source>
        <strain evidence="4 5">PKUAC-SCTA183</strain>
    </source>
</reference>
<dbReference type="EMBL" id="CP053661">
    <property type="protein sequence ID" value="QKD84752.1"/>
    <property type="molecule type" value="Genomic_DNA"/>
</dbReference>
<proteinExistence type="predicted"/>
<keyword evidence="5" id="KW-1185">Reference proteome</keyword>
<feature type="domain" description="TPM" evidence="3">
    <location>
        <begin position="37"/>
        <end position="162"/>
    </location>
</feature>
<feature type="signal peptide" evidence="2">
    <location>
        <begin position="1"/>
        <end position="22"/>
    </location>
</feature>
<dbReference type="PANTHER" id="PTHR30373:SF2">
    <property type="entry name" value="UPF0603 PROTEIN YGCG"/>
    <property type="match status" value="1"/>
</dbReference>
<dbReference type="NCBIfam" id="NF047379">
    <property type="entry name" value="photo_II_Psb32"/>
    <property type="match status" value="1"/>
</dbReference>
<dbReference type="AlphaFoldDB" id="A0A6M8BEX6"/>
<feature type="chain" id="PRO_5026815389" evidence="2">
    <location>
        <begin position="23"/>
        <end position="221"/>
    </location>
</feature>
<organism evidence="4 5">
    <name type="scientific">Thermoleptolyngbya sichuanensis A183</name>
    <dbReference type="NCBI Taxonomy" id="2737172"/>
    <lineage>
        <taxon>Bacteria</taxon>
        <taxon>Bacillati</taxon>
        <taxon>Cyanobacteriota</taxon>
        <taxon>Cyanophyceae</taxon>
        <taxon>Oculatellales</taxon>
        <taxon>Oculatellaceae</taxon>
        <taxon>Thermoleptolyngbya</taxon>
        <taxon>Thermoleptolyngbya sichuanensis</taxon>
    </lineage>
</organism>
<accession>A0A6M8BEX6</accession>
<dbReference type="PANTHER" id="PTHR30373">
    <property type="entry name" value="UPF0603 PROTEIN YGCG"/>
    <property type="match status" value="1"/>
</dbReference>
<dbReference type="Gene3D" id="3.10.310.50">
    <property type="match status" value="1"/>
</dbReference>
<keyword evidence="1" id="KW-1133">Transmembrane helix</keyword>
<evidence type="ECO:0000256" key="2">
    <source>
        <dbReference type="SAM" id="SignalP"/>
    </source>
</evidence>
<dbReference type="Proteomes" id="UP000505210">
    <property type="component" value="Chromosome"/>
</dbReference>
<evidence type="ECO:0000259" key="3">
    <source>
        <dbReference type="Pfam" id="PF04536"/>
    </source>
</evidence>
<keyword evidence="1" id="KW-0812">Transmembrane</keyword>
<dbReference type="Pfam" id="PF04536">
    <property type="entry name" value="TPM_phosphatase"/>
    <property type="match status" value="1"/>
</dbReference>
<name>A0A6M8BEX6_9CYAN</name>
<evidence type="ECO:0000313" key="5">
    <source>
        <dbReference type="Proteomes" id="UP000505210"/>
    </source>
</evidence>
<evidence type="ECO:0000256" key="1">
    <source>
        <dbReference type="SAM" id="Phobius"/>
    </source>
</evidence>
<dbReference type="KEGG" id="theu:HPC62_03570"/>
<sequence>MGAIALALGVLLWLGGAAPALATGVYEMPAVSPTEWVVDEGDVLSRLNESNINGKLSSLSKKTGNDVRLVTIHRLDYGETVQSFADQLFEQWFPEPADQANEVLLVLDTVTNNAAIRVGEAAKELLSDDIATSVVDETLAVPLRQGDRYNQAFLDVATRLSEVLAGNPDPGPPVVVEVDQSEGTFATPEETAESNATVWVIGLLFAATVIPMATYYWYQMR</sequence>
<feature type="transmembrane region" description="Helical" evidence="1">
    <location>
        <begin position="196"/>
        <end position="218"/>
    </location>
</feature>
<protein>
    <submittedName>
        <fullName evidence="4">YgcG family protein</fullName>
    </submittedName>
</protein>